<keyword evidence="1" id="KW-0812">Transmembrane</keyword>
<protein>
    <submittedName>
        <fullName evidence="2">Uncharacterized protein</fullName>
    </submittedName>
</protein>
<keyword evidence="1" id="KW-1133">Transmembrane helix</keyword>
<proteinExistence type="predicted"/>
<dbReference type="Proteomes" id="UP000014071">
    <property type="component" value="Unassembled WGS sequence"/>
</dbReference>
<keyword evidence="1" id="KW-0472">Membrane</keyword>
<evidence type="ECO:0000313" key="2">
    <source>
        <dbReference type="EMBL" id="GAC97623.1"/>
    </source>
</evidence>
<name>R9P8A1_PSEHS</name>
<evidence type="ECO:0000313" key="3">
    <source>
        <dbReference type="Proteomes" id="UP000014071"/>
    </source>
</evidence>
<feature type="transmembrane region" description="Helical" evidence="1">
    <location>
        <begin position="24"/>
        <end position="41"/>
    </location>
</feature>
<organism evidence="2 3">
    <name type="scientific">Pseudozyma hubeiensis (strain SY62)</name>
    <name type="common">Yeast</name>
    <dbReference type="NCBI Taxonomy" id="1305764"/>
    <lineage>
        <taxon>Eukaryota</taxon>
        <taxon>Fungi</taxon>
        <taxon>Dikarya</taxon>
        <taxon>Basidiomycota</taxon>
        <taxon>Ustilaginomycotina</taxon>
        <taxon>Ustilaginomycetes</taxon>
        <taxon>Ustilaginales</taxon>
        <taxon>Ustilaginaceae</taxon>
        <taxon>Pseudozyma</taxon>
    </lineage>
</organism>
<accession>R9P8A1</accession>
<dbReference type="GeneID" id="24110489"/>
<sequence>MRIPLRPKAPYESRQQAVDLTKRLVLWHMVGCIAMVTLSFLCERLIFTSSLLCPWGLTTSSNLDGHLRGGKPCFTLTCRSTACKLVDPACPSWDDIKEFQRRINKRDEEDYFAEMDGK</sequence>
<dbReference type="EMBL" id="DF238810">
    <property type="protein sequence ID" value="GAC97623.1"/>
    <property type="molecule type" value="Genomic_DNA"/>
</dbReference>
<dbReference type="HOGENOM" id="CLU_2074195_0_0_1"/>
<reference evidence="3" key="1">
    <citation type="journal article" date="2013" name="Genome Announc.">
        <title>Draft genome sequence of the basidiomycetous yeast-like fungus Pseudozyma hubeiensis SY62, which produces an abundant amount of the biosurfactant mannosylerythritol lipids.</title>
        <authorList>
            <person name="Konishi M."/>
            <person name="Hatada Y."/>
            <person name="Horiuchi J."/>
        </authorList>
    </citation>
    <scope>NUCLEOTIDE SEQUENCE [LARGE SCALE GENOMIC DNA]</scope>
    <source>
        <strain evidence="3">SY62</strain>
    </source>
</reference>
<evidence type="ECO:0000256" key="1">
    <source>
        <dbReference type="SAM" id="Phobius"/>
    </source>
</evidence>
<dbReference type="AlphaFoldDB" id="R9P8A1"/>
<dbReference type="RefSeq" id="XP_012191210.1">
    <property type="nucleotide sequence ID" value="XM_012335820.1"/>
</dbReference>
<keyword evidence="3" id="KW-1185">Reference proteome</keyword>
<gene>
    <name evidence="2" type="ORF">PHSY_005209</name>
</gene>